<dbReference type="InterPro" id="IPR007544">
    <property type="entry name" value="ENCAP"/>
</dbReference>
<proteinExistence type="predicted"/>
<protein>
    <submittedName>
        <fullName evidence="1">Putative encapsulating protein for peroxidase</fullName>
    </submittedName>
</protein>
<dbReference type="GO" id="GO:0004601">
    <property type="term" value="F:peroxidase activity"/>
    <property type="evidence" value="ECO:0007669"/>
    <property type="project" value="UniProtKB-KW"/>
</dbReference>
<reference evidence="1" key="1">
    <citation type="submission" date="2020-03" db="EMBL/GenBank/DDBJ databases">
        <title>The deep terrestrial virosphere.</title>
        <authorList>
            <person name="Holmfeldt K."/>
            <person name="Nilsson E."/>
            <person name="Simone D."/>
            <person name="Lopez-Fernandez M."/>
            <person name="Wu X."/>
            <person name="de Brujin I."/>
            <person name="Lundin D."/>
            <person name="Andersson A."/>
            <person name="Bertilsson S."/>
            <person name="Dopson M."/>
        </authorList>
    </citation>
    <scope>NUCLEOTIDE SEQUENCE</scope>
    <source>
        <strain evidence="1">MM171A00913</strain>
        <strain evidence="2">MM171B01748</strain>
    </source>
</reference>
<dbReference type="Gene3D" id="3.30.2400.30">
    <property type="match status" value="1"/>
</dbReference>
<dbReference type="AlphaFoldDB" id="A0A6M3M408"/>
<name>A0A6M3M408_9ZZZZ</name>
<organism evidence="1">
    <name type="scientific">viral metagenome</name>
    <dbReference type="NCBI Taxonomy" id="1070528"/>
    <lineage>
        <taxon>unclassified sequences</taxon>
        <taxon>metagenomes</taxon>
        <taxon>organismal metagenomes</taxon>
    </lineage>
</organism>
<gene>
    <name evidence="1" type="ORF">MM171A00913_0008</name>
    <name evidence="2" type="ORF">MM171B01748_0007</name>
</gene>
<accession>A0A6M3M408</accession>
<dbReference type="Pfam" id="PF04454">
    <property type="entry name" value="Linocin_M18"/>
    <property type="match status" value="1"/>
</dbReference>
<evidence type="ECO:0000313" key="1">
    <source>
        <dbReference type="EMBL" id="QJA99741.1"/>
    </source>
</evidence>
<dbReference type="SUPFAM" id="SSF56563">
    <property type="entry name" value="Major capsid protein gp5"/>
    <property type="match status" value="1"/>
</dbReference>
<dbReference type="EMBL" id="MT143665">
    <property type="protein sequence ID" value="QJA99741.1"/>
    <property type="molecule type" value="Genomic_DNA"/>
</dbReference>
<keyword evidence="1" id="KW-0560">Oxidoreductase</keyword>
<dbReference type="EMBL" id="MT143744">
    <property type="protein sequence ID" value="QJB01914.1"/>
    <property type="molecule type" value="Genomic_DNA"/>
</dbReference>
<keyword evidence="1" id="KW-0575">Peroxidase</keyword>
<evidence type="ECO:0000313" key="2">
    <source>
        <dbReference type="EMBL" id="QJB01914.1"/>
    </source>
</evidence>
<sequence length="284" mass="31116">MAVLTQEQYLTLRTKLIEFVDQILVAREIISPLRVDEGTQTYGYDKLSTDMTAAEIISKYAPGSRDIINLDRKSKDVAILHKGFQVSRIDYKSSLKAGVPIKTIGLNRATRKVAELEDSIIFLGDATRNLDGVNTVAGNTVTGGLNWGTGTATDSLNPYTDILNMQTALAEDGFDLKWISLNPTNYGEAAKKIPASDGTWMEMIKDIVPSVLKSKTVTEGTILGGDKGQDVAELVIAEDFELLDPNNDQQLVYIFDILHRIVPMFYEYGAVASKSDAFVKATGI</sequence>